<dbReference type="AlphaFoldDB" id="A0A0K9NTG1"/>
<dbReference type="Proteomes" id="UP000036987">
    <property type="component" value="Unassembled WGS sequence"/>
</dbReference>
<dbReference type="GO" id="GO:0003977">
    <property type="term" value="F:UDP-N-acetylglucosamine diphosphorylase activity"/>
    <property type="evidence" value="ECO:0000318"/>
    <property type="project" value="GO_Central"/>
</dbReference>
<dbReference type="OMA" id="YFQVDNP"/>
<dbReference type="FunFam" id="3.90.550.10:FF:000072">
    <property type="entry name" value="UDP-N-acetylglucosamine diphosphorylase 2"/>
    <property type="match status" value="1"/>
</dbReference>
<dbReference type="InterPro" id="IPR002618">
    <property type="entry name" value="UDPGP_fam"/>
</dbReference>
<comment type="catalytic activity">
    <reaction evidence="6">
        <text>N-acetyl-alpha-D-galactosamine 1-phosphate + UTP + H(+) = UDP-N-acetyl-alpha-D-galactosamine + diphosphate</text>
        <dbReference type="Rhea" id="RHEA:34363"/>
        <dbReference type="ChEBI" id="CHEBI:15378"/>
        <dbReference type="ChEBI" id="CHEBI:33019"/>
        <dbReference type="ChEBI" id="CHEBI:46398"/>
        <dbReference type="ChEBI" id="CHEBI:61970"/>
        <dbReference type="ChEBI" id="CHEBI:67138"/>
        <dbReference type="EC" id="2.7.7.83"/>
    </reaction>
</comment>
<proteinExistence type="inferred from homology"/>
<dbReference type="GO" id="GO:0019276">
    <property type="term" value="P:UDP-N-acetylgalactosamine metabolic process"/>
    <property type="evidence" value="ECO:0007669"/>
    <property type="project" value="UniProtKB-ARBA"/>
</dbReference>
<comment type="similarity">
    <text evidence="2">Belongs to the UDPGP type 1 family.</text>
</comment>
<accession>A0A0K9NTG1</accession>
<dbReference type="STRING" id="29655.A0A0K9NTG1"/>
<dbReference type="GO" id="GO:0006048">
    <property type="term" value="P:UDP-N-acetylglucosamine biosynthetic process"/>
    <property type="evidence" value="ECO:0000318"/>
    <property type="project" value="GO_Central"/>
</dbReference>
<dbReference type="Gene3D" id="3.90.550.10">
    <property type="entry name" value="Spore Coat Polysaccharide Biosynthesis Protein SpsA, Chain A"/>
    <property type="match status" value="1"/>
</dbReference>
<evidence type="ECO:0000256" key="4">
    <source>
        <dbReference type="ARBA" id="ARBA00022695"/>
    </source>
</evidence>
<dbReference type="GO" id="GO:0009555">
    <property type="term" value="P:pollen development"/>
    <property type="evidence" value="ECO:0007669"/>
    <property type="project" value="UniProtKB-ARBA"/>
</dbReference>
<evidence type="ECO:0000256" key="6">
    <source>
        <dbReference type="ARBA" id="ARBA00052215"/>
    </source>
</evidence>
<comment type="pathway">
    <text evidence="1">Nucleotide-sugar biosynthesis; UDP-N-acetyl-alpha-D-glucosamine biosynthesis; UDP-N-acetyl-alpha-D-glucosamine from N-acetyl-alpha-D-glucosamine 1-phosphate: step 1/1.</text>
</comment>
<evidence type="ECO:0000256" key="1">
    <source>
        <dbReference type="ARBA" id="ARBA00005208"/>
    </source>
</evidence>
<sequence>MALGSEIEEEMTAVEGRGIKNSPNNISTVALVVDYAPESPQQSQPDITSSPPPPKASDVRNSSPTPPTTGSSSSTMSATTLVIHNPTVAPTKPPQALVERLKDYGQEDVFAFWEELTVEERSILVKDIQSLDLARIDKIIRCSLESRQSHDFHPLFNHKGPPSLSVEPVPESSVSTYEDRKLADKEAWWKSGLKAIYEGKLAVLLLSGGQGTRLGSSDPKGCFNIGLPSGKSLFQIQAERILCIQRLAAQSCDALTTTPVHWYIMTSPFTDEITQKFFEGHKYFGLEPQQVTFFQQGTLPCVSMDGRYVMASTCKVARAPDGNGGVYSALKSSNLLEDMATRGIKYIDCYGVDNALVRVADPTFLGYFIDKGVVAAAKVVRKAYPQEQVGVFVRRGKGGPLSVLEYSEMDPAMTSEINQSTGRLRYCWSNVCLHMFTLDFLNQVANGLENDSIYHLAEKKIPSVDGLTKGMKLEQFVFDAFLYAPTTALFEILREEEFAPVKNANGATYDTPDSARLLVLRLHSRWVVAAGGFITHSIPLYLTGVEISPFYSYLGENLEHLCRGRTFHAPCEIGF</sequence>
<keyword evidence="4" id="KW-0548">Nucleotidyltransferase</keyword>
<feature type="compositionally biased region" description="Polar residues" evidence="7">
    <location>
        <begin position="39"/>
        <end position="49"/>
    </location>
</feature>
<dbReference type="GO" id="GO:0009793">
    <property type="term" value="P:embryo development ending in seed dormancy"/>
    <property type="evidence" value="ECO:0007669"/>
    <property type="project" value="UniProtKB-ARBA"/>
</dbReference>
<dbReference type="Pfam" id="PF01704">
    <property type="entry name" value="UDPGP"/>
    <property type="match status" value="1"/>
</dbReference>
<evidence type="ECO:0000256" key="5">
    <source>
        <dbReference type="ARBA" id="ARBA00048493"/>
    </source>
</evidence>
<evidence type="ECO:0000313" key="8">
    <source>
        <dbReference type="EMBL" id="KMZ59342.1"/>
    </source>
</evidence>
<dbReference type="OrthoDB" id="532420at2759"/>
<name>A0A0K9NTG1_ZOSMR</name>
<comment type="catalytic activity">
    <reaction evidence="5">
        <text>N-acetyl-alpha-D-glucosamine 1-phosphate + UTP + H(+) = UDP-N-acetyl-alpha-D-glucosamine + diphosphate</text>
        <dbReference type="Rhea" id="RHEA:13509"/>
        <dbReference type="ChEBI" id="CHEBI:15378"/>
        <dbReference type="ChEBI" id="CHEBI:33019"/>
        <dbReference type="ChEBI" id="CHEBI:46398"/>
        <dbReference type="ChEBI" id="CHEBI:57705"/>
        <dbReference type="ChEBI" id="CHEBI:57776"/>
        <dbReference type="EC" id="2.7.7.23"/>
    </reaction>
</comment>
<feature type="region of interest" description="Disordered" evidence="7">
    <location>
        <begin position="32"/>
        <end position="76"/>
    </location>
</feature>
<evidence type="ECO:0000313" key="9">
    <source>
        <dbReference type="Proteomes" id="UP000036987"/>
    </source>
</evidence>
<organism evidence="8 9">
    <name type="scientific">Zostera marina</name>
    <name type="common">Eelgrass</name>
    <dbReference type="NCBI Taxonomy" id="29655"/>
    <lineage>
        <taxon>Eukaryota</taxon>
        <taxon>Viridiplantae</taxon>
        <taxon>Streptophyta</taxon>
        <taxon>Embryophyta</taxon>
        <taxon>Tracheophyta</taxon>
        <taxon>Spermatophyta</taxon>
        <taxon>Magnoliopsida</taxon>
        <taxon>Liliopsida</taxon>
        <taxon>Zosteraceae</taxon>
        <taxon>Zostera</taxon>
    </lineage>
</organism>
<dbReference type="CDD" id="cd04193">
    <property type="entry name" value="UDPGlcNAc_PPase"/>
    <property type="match status" value="1"/>
</dbReference>
<dbReference type="InterPro" id="IPR039741">
    <property type="entry name" value="UDP-sugar_pyrophosphorylase"/>
</dbReference>
<evidence type="ECO:0000256" key="7">
    <source>
        <dbReference type="SAM" id="MobiDB-lite"/>
    </source>
</evidence>
<dbReference type="PANTHER" id="PTHR11952">
    <property type="entry name" value="UDP- GLUCOSE PYROPHOSPHORYLASE"/>
    <property type="match status" value="1"/>
</dbReference>
<dbReference type="GO" id="GO:0052630">
    <property type="term" value="F:UDP-N-acetylgalactosamine diphosphorylase activity"/>
    <property type="evidence" value="ECO:0007669"/>
    <property type="project" value="UniProtKB-EC"/>
</dbReference>
<evidence type="ECO:0000256" key="3">
    <source>
        <dbReference type="ARBA" id="ARBA00022679"/>
    </source>
</evidence>
<dbReference type="EMBL" id="LFYR01001802">
    <property type="protein sequence ID" value="KMZ59342.1"/>
    <property type="molecule type" value="Genomic_DNA"/>
</dbReference>
<dbReference type="SUPFAM" id="SSF53448">
    <property type="entry name" value="Nucleotide-diphospho-sugar transferases"/>
    <property type="match status" value="1"/>
</dbReference>
<keyword evidence="3" id="KW-0808">Transferase</keyword>
<dbReference type="PANTHER" id="PTHR11952:SF2">
    <property type="entry name" value="LD24639P"/>
    <property type="match status" value="1"/>
</dbReference>
<evidence type="ECO:0000256" key="2">
    <source>
        <dbReference type="ARBA" id="ARBA00010401"/>
    </source>
</evidence>
<dbReference type="GO" id="GO:0009553">
    <property type="term" value="P:embryo sac development"/>
    <property type="evidence" value="ECO:0007669"/>
    <property type="project" value="UniProtKB-ARBA"/>
</dbReference>
<gene>
    <name evidence="8" type="ORF">ZOSMA_69G00390</name>
</gene>
<keyword evidence="9" id="KW-1185">Reference proteome</keyword>
<comment type="caution">
    <text evidence="8">The sequence shown here is derived from an EMBL/GenBank/DDBJ whole genome shotgun (WGS) entry which is preliminary data.</text>
</comment>
<protein>
    <submittedName>
        <fullName evidence="8">UDP-N-acetylglucosamine pyrophosphorylase</fullName>
    </submittedName>
</protein>
<dbReference type="InterPro" id="IPR029044">
    <property type="entry name" value="Nucleotide-diphossugar_trans"/>
</dbReference>
<reference evidence="9" key="1">
    <citation type="journal article" date="2016" name="Nature">
        <title>The genome of the seagrass Zostera marina reveals angiosperm adaptation to the sea.</title>
        <authorList>
            <person name="Olsen J.L."/>
            <person name="Rouze P."/>
            <person name="Verhelst B."/>
            <person name="Lin Y.-C."/>
            <person name="Bayer T."/>
            <person name="Collen J."/>
            <person name="Dattolo E."/>
            <person name="De Paoli E."/>
            <person name="Dittami S."/>
            <person name="Maumus F."/>
            <person name="Michel G."/>
            <person name="Kersting A."/>
            <person name="Lauritano C."/>
            <person name="Lohaus R."/>
            <person name="Toepel M."/>
            <person name="Tonon T."/>
            <person name="Vanneste K."/>
            <person name="Amirebrahimi M."/>
            <person name="Brakel J."/>
            <person name="Bostroem C."/>
            <person name="Chovatia M."/>
            <person name="Grimwood J."/>
            <person name="Jenkins J.W."/>
            <person name="Jueterbock A."/>
            <person name="Mraz A."/>
            <person name="Stam W.T."/>
            <person name="Tice H."/>
            <person name="Bornberg-Bauer E."/>
            <person name="Green P.J."/>
            <person name="Pearson G.A."/>
            <person name="Procaccini G."/>
            <person name="Duarte C.M."/>
            <person name="Schmutz J."/>
            <person name="Reusch T.B.H."/>
            <person name="Van de Peer Y."/>
        </authorList>
    </citation>
    <scope>NUCLEOTIDE SEQUENCE [LARGE SCALE GENOMIC DNA]</scope>
    <source>
        <strain evidence="9">cv. Finnish</strain>
    </source>
</reference>